<sequence>MAVPLAQISLNIPPALVQNGIVSGISIPRAPANPPNPVDVKDAVKLKAAVGHELVLNTPIPAAVVEAVANYETDVILARQIALAPPPAPGLGLAAAAALPAPAAPMAGVALILNAIAASNQALNGRLNDLQREIAIVSLGCSGVRENSLVNTEWQHY</sequence>
<comment type="caution">
    <text evidence="1">The sequence shown here is derived from an EMBL/GenBank/DDBJ whole genome shotgun (WGS) entry which is preliminary data.</text>
</comment>
<organism evidence="1 2">
    <name type="scientific">Mycena pura</name>
    <dbReference type="NCBI Taxonomy" id="153505"/>
    <lineage>
        <taxon>Eukaryota</taxon>
        <taxon>Fungi</taxon>
        <taxon>Dikarya</taxon>
        <taxon>Basidiomycota</taxon>
        <taxon>Agaricomycotina</taxon>
        <taxon>Agaricomycetes</taxon>
        <taxon>Agaricomycetidae</taxon>
        <taxon>Agaricales</taxon>
        <taxon>Marasmiineae</taxon>
        <taxon>Mycenaceae</taxon>
        <taxon>Mycena</taxon>
    </lineage>
</organism>
<dbReference type="EMBL" id="JARJCW010000141">
    <property type="protein sequence ID" value="KAJ7190848.1"/>
    <property type="molecule type" value="Genomic_DNA"/>
</dbReference>
<reference evidence="1" key="1">
    <citation type="submission" date="2023-03" db="EMBL/GenBank/DDBJ databases">
        <title>Massive genome expansion in bonnet fungi (Mycena s.s.) driven by repeated elements and novel gene families across ecological guilds.</title>
        <authorList>
            <consortium name="Lawrence Berkeley National Laboratory"/>
            <person name="Harder C.B."/>
            <person name="Miyauchi S."/>
            <person name="Viragh M."/>
            <person name="Kuo A."/>
            <person name="Thoen E."/>
            <person name="Andreopoulos B."/>
            <person name="Lu D."/>
            <person name="Skrede I."/>
            <person name="Drula E."/>
            <person name="Henrissat B."/>
            <person name="Morin E."/>
            <person name="Kohler A."/>
            <person name="Barry K."/>
            <person name="LaButti K."/>
            <person name="Morin E."/>
            <person name="Salamov A."/>
            <person name="Lipzen A."/>
            <person name="Mereny Z."/>
            <person name="Hegedus B."/>
            <person name="Baldrian P."/>
            <person name="Stursova M."/>
            <person name="Weitz H."/>
            <person name="Taylor A."/>
            <person name="Grigoriev I.V."/>
            <person name="Nagy L.G."/>
            <person name="Martin F."/>
            <person name="Kauserud H."/>
        </authorList>
    </citation>
    <scope>NUCLEOTIDE SEQUENCE</scope>
    <source>
        <strain evidence="1">9144</strain>
    </source>
</reference>
<gene>
    <name evidence="1" type="ORF">GGX14DRAFT_381706</name>
</gene>
<proteinExistence type="predicted"/>
<name>A0AAD6US21_9AGAR</name>
<evidence type="ECO:0000313" key="2">
    <source>
        <dbReference type="Proteomes" id="UP001219525"/>
    </source>
</evidence>
<protein>
    <submittedName>
        <fullName evidence="1">Uncharacterized protein</fullName>
    </submittedName>
</protein>
<dbReference type="AlphaFoldDB" id="A0AAD6US21"/>
<keyword evidence="2" id="KW-1185">Reference proteome</keyword>
<evidence type="ECO:0000313" key="1">
    <source>
        <dbReference type="EMBL" id="KAJ7190848.1"/>
    </source>
</evidence>
<dbReference type="Proteomes" id="UP001219525">
    <property type="component" value="Unassembled WGS sequence"/>
</dbReference>
<accession>A0AAD6US21</accession>